<evidence type="ECO:0000313" key="1">
    <source>
        <dbReference type="EMBL" id="OWP84293.1"/>
    </source>
</evidence>
<protein>
    <submittedName>
        <fullName evidence="1">Uncharacterized protein</fullName>
    </submittedName>
</protein>
<name>A0A246GJ81_9FLAO</name>
<gene>
    <name evidence="1" type="ORF">BWK59_06160</name>
</gene>
<organism evidence="1 2">
    <name type="scientific">Flavobacterium davisii</name>
    <dbReference type="NCBI Taxonomy" id="2906077"/>
    <lineage>
        <taxon>Bacteria</taxon>
        <taxon>Pseudomonadati</taxon>
        <taxon>Bacteroidota</taxon>
        <taxon>Flavobacteriia</taxon>
        <taxon>Flavobacteriales</taxon>
        <taxon>Flavobacteriaceae</taxon>
        <taxon>Flavobacterium</taxon>
    </lineage>
</organism>
<dbReference type="RefSeq" id="WP_088392079.1">
    <property type="nucleotide sequence ID" value="NZ_MTCZ01000044.1"/>
</dbReference>
<dbReference type="Proteomes" id="UP000197768">
    <property type="component" value="Unassembled WGS sequence"/>
</dbReference>
<accession>A0A246GJ81</accession>
<dbReference type="EMBL" id="MTCZ01000044">
    <property type="protein sequence ID" value="OWP84293.1"/>
    <property type="molecule type" value="Genomic_DNA"/>
</dbReference>
<proteinExistence type="predicted"/>
<comment type="caution">
    <text evidence="1">The sequence shown here is derived from an EMBL/GenBank/DDBJ whole genome shotgun (WGS) entry which is preliminary data.</text>
</comment>
<sequence length="353" mass="42016">MIVTIKSEVFSDSKNNSDLNDLMHFFRKGKHRMHLRKASDFDAFDNSQWKRQLSRSDIDVLKEGIGRIDKKEIIVSQLSDNTKFNIKEAYHFLNQNLRIILEQEEYEKPFILKIIEHFDSSDELISALQNGFLEFYNGAGSNSESILRTRITRDSSTNKNFSAQLNKYLRFFELKDSDREYCLNCDEYPESKSRFLKDNKIPHHILYKREKENYMPDRIFDSFLQTAKKNDKKKEFATYYLKLTHPQKDFLDIEKGFSKRVINGREIKDRGSLSSEVQQLYKSLSDEEYRKIGLGLEMSNFKSDFSNYFNQVSREDLLKRIKHQPKLTSRVNSDDKTERNEFEHIIHEIKYLL</sequence>
<reference evidence="1 2" key="1">
    <citation type="journal article" date="2017" name="Infect. Genet. Evol.">
        <title>Comparative genome analysis of fish pathogen Flavobacterium columnare reveals extensive sequence diversity within the species.</title>
        <authorList>
            <person name="Kayansamruaj P."/>
            <person name="Dong H.T."/>
            <person name="Hirono I."/>
            <person name="Kondo H."/>
            <person name="Senapin S."/>
            <person name="Rodkhum C."/>
        </authorList>
    </citation>
    <scope>NUCLEOTIDE SEQUENCE [LARGE SCALE GENOMIC DNA]</scope>
    <source>
        <strain evidence="1 2">1215</strain>
    </source>
</reference>
<evidence type="ECO:0000313" key="2">
    <source>
        <dbReference type="Proteomes" id="UP000197768"/>
    </source>
</evidence>
<dbReference type="AlphaFoldDB" id="A0A246GJ81"/>